<dbReference type="HOGENOM" id="CLU_181292_0_1_9"/>
<sequence length="112" mass="12583">MFVLQESWLLAAFSGEETELKRNAFIMKPAEGGIYMNIILRHSLEKQLPIDIIYMKKDGSISKRTIIIKKGDERAVTAFCCTKRQMRTFLTGSILSCAFASGGGYSFLKAYS</sequence>
<evidence type="ECO:0000313" key="1">
    <source>
        <dbReference type="EMBL" id="AFJ61882.1"/>
    </source>
</evidence>
<evidence type="ECO:0008006" key="3">
    <source>
        <dbReference type="Google" id="ProtNLM"/>
    </source>
</evidence>
<evidence type="ECO:0000313" key="2">
    <source>
        <dbReference type="Proteomes" id="UP000002878"/>
    </source>
</evidence>
<dbReference type="AlphaFoldDB" id="I2C5F8"/>
<organism evidence="1 2">
    <name type="scientific">Bacillus amyloliquefaciens (strain Y2)</name>
    <name type="common">Bacillus amyloliquefaciens subsp. plantarum (strain B9601-Y2)</name>
    <dbReference type="NCBI Taxonomy" id="1155777"/>
    <lineage>
        <taxon>Bacteria</taxon>
        <taxon>Bacillati</taxon>
        <taxon>Bacillota</taxon>
        <taxon>Bacilli</taxon>
        <taxon>Bacillales</taxon>
        <taxon>Bacillaceae</taxon>
        <taxon>Bacillus</taxon>
        <taxon>Bacillus amyloliquefaciens group</taxon>
    </lineage>
</organism>
<proteinExistence type="predicted"/>
<dbReference type="PATRIC" id="fig|1126211.3.peg.1806"/>
<dbReference type="KEGG" id="bqy:MUS_1894"/>
<accession>I2C5F8</accession>
<reference evidence="1 2" key="1">
    <citation type="journal article" date="2012" name="J. Biotechnol.">
        <title>Genome sequence of the plant growth promoting strain Bacillus amyloliquefaciens subsp. plantarum B9601-Y2 and expression of mersacidin and other secondary metabolites.</title>
        <authorList>
            <person name="He P."/>
            <person name="Hao K."/>
            <person name="Blom J."/>
            <person name="Ruckert C."/>
            <person name="Vater J."/>
            <person name="Mao Z."/>
            <person name="Wu Y."/>
            <person name="Hou M."/>
            <person name="He P."/>
            <person name="He Y."/>
            <person name="Borriss R."/>
        </authorList>
    </citation>
    <scope>NUCLEOTIDE SEQUENCE [LARGE SCALE GENOMIC DNA]</scope>
    <source>
        <strain evidence="1">Y2</strain>
    </source>
</reference>
<dbReference type="EMBL" id="CP003332">
    <property type="protein sequence ID" value="AFJ61882.1"/>
    <property type="molecule type" value="Genomic_DNA"/>
</dbReference>
<gene>
    <name evidence="1" type="ORF">MUS_1894</name>
</gene>
<name>I2C5F8_BACAY</name>
<dbReference type="Proteomes" id="UP000002878">
    <property type="component" value="Chromosome"/>
</dbReference>
<protein>
    <recommendedName>
        <fullName evidence="3">WYL domain-containing protein</fullName>
    </recommendedName>
</protein>